<dbReference type="InParanoid" id="A0A067N2R3"/>
<keyword evidence="3" id="KW-1185">Reference proteome</keyword>
<protein>
    <submittedName>
        <fullName evidence="2">Uncharacterized protein</fullName>
    </submittedName>
</protein>
<feature type="region of interest" description="Disordered" evidence="1">
    <location>
        <begin position="222"/>
        <end position="343"/>
    </location>
</feature>
<evidence type="ECO:0000313" key="3">
    <source>
        <dbReference type="Proteomes" id="UP000027195"/>
    </source>
</evidence>
<feature type="region of interest" description="Disordered" evidence="1">
    <location>
        <begin position="1"/>
        <end position="115"/>
    </location>
</feature>
<dbReference type="EMBL" id="KL198016">
    <property type="protein sequence ID" value="KDQ21245.1"/>
    <property type="molecule type" value="Genomic_DNA"/>
</dbReference>
<proteinExistence type="predicted"/>
<dbReference type="Proteomes" id="UP000027195">
    <property type="component" value="Unassembled WGS sequence"/>
</dbReference>
<sequence length="503" mass="54185">MQTLLSSPSALPPKFRRKLQKSWGDPRVCRTSPSPSSSPICAPKPVHRDAFLSAIMDEMEPSSSPPPSLSPGPRSSSPVFSSSPISTPLPSSMPLPHVGIRSGSSGSSFSDETVLSLGRQDKGGKGIFAEDGDIFVSARLGRSQGLGLSAGSDPWRDDLLEVFSQPDLYSDDATVSDVKVEMGDFDFDLDVPIDAISAPLEETPSLFKARWVTLTRDDDSNPLRALSAAHPSSPSIRSSVESRTSDGDYTEVEAKASPMGRITSLPPSSPPPSRSTSPSPTAIQSTPALPKIAAKPKRPTARKPCDAEAASEADPYPKRRRRVRVSSGGPGPATSSTTTLASKARALKKRRLECLSSPPSEGTPSPDDLPNHGVDLLGFLISTLVFHRATSLPAPLLVSELLKSEPHLLKLDTQEGWVKLAREVLAGHKVFDCIKRKGKDADGNPLEANWFYCPDYDPDRLRAATFGETARPKRRATKVDPTYYYEPVSLNRWEVAAEEPEDA</sequence>
<name>A0A067N2R3_BOTB1</name>
<evidence type="ECO:0000313" key="2">
    <source>
        <dbReference type="EMBL" id="KDQ21245.1"/>
    </source>
</evidence>
<organism evidence="2 3">
    <name type="scientific">Botryobasidium botryosum (strain FD-172 SS1)</name>
    <dbReference type="NCBI Taxonomy" id="930990"/>
    <lineage>
        <taxon>Eukaryota</taxon>
        <taxon>Fungi</taxon>
        <taxon>Dikarya</taxon>
        <taxon>Basidiomycota</taxon>
        <taxon>Agaricomycotina</taxon>
        <taxon>Agaricomycetes</taxon>
        <taxon>Cantharellales</taxon>
        <taxon>Botryobasidiaceae</taxon>
        <taxon>Botryobasidium</taxon>
    </lineage>
</organism>
<feature type="compositionally biased region" description="Low complexity" evidence="1">
    <location>
        <begin position="71"/>
        <end position="110"/>
    </location>
</feature>
<reference evidence="3" key="1">
    <citation type="journal article" date="2014" name="Proc. Natl. Acad. Sci. U.S.A.">
        <title>Extensive sampling of basidiomycete genomes demonstrates inadequacy of the white-rot/brown-rot paradigm for wood decay fungi.</title>
        <authorList>
            <person name="Riley R."/>
            <person name="Salamov A.A."/>
            <person name="Brown D.W."/>
            <person name="Nagy L.G."/>
            <person name="Floudas D."/>
            <person name="Held B.W."/>
            <person name="Levasseur A."/>
            <person name="Lombard V."/>
            <person name="Morin E."/>
            <person name="Otillar R."/>
            <person name="Lindquist E.A."/>
            <person name="Sun H."/>
            <person name="LaButti K.M."/>
            <person name="Schmutz J."/>
            <person name="Jabbour D."/>
            <person name="Luo H."/>
            <person name="Baker S.E."/>
            <person name="Pisabarro A.G."/>
            <person name="Walton J.D."/>
            <person name="Blanchette R.A."/>
            <person name="Henrissat B."/>
            <person name="Martin F."/>
            <person name="Cullen D."/>
            <person name="Hibbett D.S."/>
            <person name="Grigoriev I.V."/>
        </authorList>
    </citation>
    <scope>NUCLEOTIDE SEQUENCE [LARGE SCALE GENOMIC DNA]</scope>
    <source>
        <strain evidence="3">FD-172 SS1</strain>
    </source>
</reference>
<feature type="compositionally biased region" description="Low complexity" evidence="1">
    <location>
        <begin position="332"/>
        <end position="343"/>
    </location>
</feature>
<dbReference type="STRING" id="930990.A0A067N2R3"/>
<dbReference type="OrthoDB" id="5348546at2759"/>
<gene>
    <name evidence="2" type="ORF">BOTBODRAFT_49912</name>
</gene>
<feature type="compositionally biased region" description="Low complexity" evidence="1">
    <location>
        <begin position="227"/>
        <end position="242"/>
    </location>
</feature>
<dbReference type="AlphaFoldDB" id="A0A067N2R3"/>
<accession>A0A067N2R3</accession>
<dbReference type="HOGENOM" id="CLU_541828_0_0_1"/>
<evidence type="ECO:0000256" key="1">
    <source>
        <dbReference type="SAM" id="MobiDB-lite"/>
    </source>
</evidence>